<protein>
    <submittedName>
        <fullName evidence="1">Uncharacterized protein</fullName>
    </submittedName>
</protein>
<gene>
    <name evidence="1" type="ORF">SDC9_161061</name>
</gene>
<proteinExistence type="predicted"/>
<evidence type="ECO:0000313" key="1">
    <source>
        <dbReference type="EMBL" id="MPN13737.1"/>
    </source>
</evidence>
<sequence length="56" mass="6308">MPDNGIGVIFVLIEEIICRGERNLIDVFIHFVGRHPDPAIGDSQCFGFLIYQYPDG</sequence>
<name>A0A645FHC2_9ZZZZ</name>
<dbReference type="EMBL" id="VSSQ01060282">
    <property type="protein sequence ID" value="MPN13737.1"/>
    <property type="molecule type" value="Genomic_DNA"/>
</dbReference>
<comment type="caution">
    <text evidence="1">The sequence shown here is derived from an EMBL/GenBank/DDBJ whole genome shotgun (WGS) entry which is preliminary data.</text>
</comment>
<organism evidence="1">
    <name type="scientific">bioreactor metagenome</name>
    <dbReference type="NCBI Taxonomy" id="1076179"/>
    <lineage>
        <taxon>unclassified sequences</taxon>
        <taxon>metagenomes</taxon>
        <taxon>ecological metagenomes</taxon>
    </lineage>
</organism>
<reference evidence="1" key="1">
    <citation type="submission" date="2019-08" db="EMBL/GenBank/DDBJ databases">
        <authorList>
            <person name="Kucharzyk K."/>
            <person name="Murdoch R.W."/>
            <person name="Higgins S."/>
            <person name="Loffler F."/>
        </authorList>
    </citation>
    <scope>NUCLEOTIDE SEQUENCE</scope>
</reference>
<accession>A0A645FHC2</accession>
<dbReference type="AlphaFoldDB" id="A0A645FHC2"/>